<comment type="caution">
    <text evidence="2">The sequence shown here is derived from an EMBL/GenBank/DDBJ whole genome shotgun (WGS) entry which is preliminary data.</text>
</comment>
<feature type="non-terminal residue" evidence="2">
    <location>
        <position position="1"/>
    </location>
</feature>
<feature type="region of interest" description="Disordered" evidence="1">
    <location>
        <begin position="153"/>
        <end position="184"/>
    </location>
</feature>
<protein>
    <submittedName>
        <fullName evidence="2">Uncharacterized protein</fullName>
    </submittedName>
</protein>
<evidence type="ECO:0000256" key="1">
    <source>
        <dbReference type="SAM" id="MobiDB-lite"/>
    </source>
</evidence>
<organism evidence="2 3">
    <name type="scientific">Albula glossodonta</name>
    <name type="common">roundjaw bonefish</name>
    <dbReference type="NCBI Taxonomy" id="121402"/>
    <lineage>
        <taxon>Eukaryota</taxon>
        <taxon>Metazoa</taxon>
        <taxon>Chordata</taxon>
        <taxon>Craniata</taxon>
        <taxon>Vertebrata</taxon>
        <taxon>Euteleostomi</taxon>
        <taxon>Actinopterygii</taxon>
        <taxon>Neopterygii</taxon>
        <taxon>Teleostei</taxon>
        <taxon>Albuliformes</taxon>
        <taxon>Albulidae</taxon>
        <taxon>Albula</taxon>
    </lineage>
</organism>
<keyword evidence="3" id="KW-1185">Reference proteome</keyword>
<dbReference type="EMBL" id="JAFBMS010000038">
    <property type="protein sequence ID" value="KAG9341138.1"/>
    <property type="molecule type" value="Genomic_DNA"/>
</dbReference>
<evidence type="ECO:0000313" key="3">
    <source>
        <dbReference type="Proteomes" id="UP000824540"/>
    </source>
</evidence>
<feature type="region of interest" description="Disordered" evidence="1">
    <location>
        <begin position="70"/>
        <end position="105"/>
    </location>
</feature>
<dbReference type="OrthoDB" id="10666228at2759"/>
<feature type="compositionally biased region" description="Gly residues" evidence="1">
    <location>
        <begin position="73"/>
        <end position="87"/>
    </location>
</feature>
<gene>
    <name evidence="2" type="ORF">JZ751_019892</name>
</gene>
<proteinExistence type="predicted"/>
<reference evidence="2" key="1">
    <citation type="thesis" date="2021" institute="BYU ScholarsArchive" country="Provo, UT, USA">
        <title>Applications of and Algorithms for Genome Assembly and Genomic Analyses with an Emphasis on Marine Teleosts.</title>
        <authorList>
            <person name="Pickett B.D."/>
        </authorList>
    </citation>
    <scope>NUCLEOTIDE SEQUENCE</scope>
    <source>
        <strain evidence="2">HI-2016</strain>
    </source>
</reference>
<name>A0A8T2NUE9_9TELE</name>
<dbReference type="Proteomes" id="UP000824540">
    <property type="component" value="Unassembled WGS sequence"/>
</dbReference>
<dbReference type="AlphaFoldDB" id="A0A8T2NUE9"/>
<evidence type="ECO:0000313" key="2">
    <source>
        <dbReference type="EMBL" id="KAG9341138.1"/>
    </source>
</evidence>
<feature type="compositionally biased region" description="Polar residues" evidence="1">
    <location>
        <begin position="153"/>
        <end position="171"/>
    </location>
</feature>
<accession>A0A8T2NUE9</accession>
<sequence>MATDSEAALKLADGLNQMQSKGELSSYLENTRPDPVELLGERVVERGGGLRIALPQETLGRVAVRPLTCSEDGSGGGGSGGAGGGSLLGDAWPSPGTICSSPSATSPLPPPLLLLPLQLLEMVLSSRSELRFLSGPGPPSEYFPLRPRTQKATYRSTTVSTKDSPLSTVWNSGPEGRWASGGKRGPWVGLVEGGSVMRGGVGDMGGNQGDTDLILHGEASVFAALLRSGSDEQQAVRAHAVTRIQAVALELAAVQCPLRGGQIGAELTLQEHVVPLHDRAHAGGHHIWGEDTETESVQHCA</sequence>